<organism evidence="2 3">
    <name type="scientific">Pleurostoma richardsiae</name>
    <dbReference type="NCBI Taxonomy" id="41990"/>
    <lineage>
        <taxon>Eukaryota</taxon>
        <taxon>Fungi</taxon>
        <taxon>Dikarya</taxon>
        <taxon>Ascomycota</taxon>
        <taxon>Pezizomycotina</taxon>
        <taxon>Sordariomycetes</taxon>
        <taxon>Sordariomycetidae</taxon>
        <taxon>Calosphaeriales</taxon>
        <taxon>Pleurostomataceae</taxon>
        <taxon>Pleurostoma</taxon>
    </lineage>
</organism>
<name>A0AA38VHV7_9PEZI</name>
<feature type="region of interest" description="Disordered" evidence="1">
    <location>
        <begin position="577"/>
        <end position="610"/>
    </location>
</feature>
<evidence type="ECO:0000256" key="1">
    <source>
        <dbReference type="SAM" id="MobiDB-lite"/>
    </source>
</evidence>
<keyword evidence="3" id="KW-1185">Reference proteome</keyword>
<evidence type="ECO:0000313" key="2">
    <source>
        <dbReference type="EMBL" id="KAJ9133151.1"/>
    </source>
</evidence>
<sequence>MEAREVNSRRMREAIVGIDIGSANAKCCVVAMNANGKHDTFPVENTTWDFRRDNPGDFPAFCAPFEDDPLQYIGGAAYPKPRHVSIKYLMYLLSGVEDRILKHYPISSELREWARKPMFQSTALTILEKFVAMLKEAIVNVCQRNSLLPRKIVICTPPHWGRKFERIYEHIFANVFPEIDTNDMLFCGESEGLAHYMMHSQCEELRGDLTNRGSPWDVVLCLDCGGHSASGTIYELERDEDGRIKTFVEIDTKAAPGGSEMWKFLSQQEYFKTEEKFPANGDSRIFKRVGRWVEKFTDWMLNGATQIEDLDLQLETINQCYTKAFEGVILLSERLINTLVACGSPNMGIIATGGSVVAGEVRRHLIDYCTQRNIPIKFADQLGMASRSTAVCQGAAVSCTYEPRPVEETLKHDMAMGIEMKKQPPDQWGEAVPLWPLEESAKGETIVHYTDECKRRLLICPNYSTTVDRSELTWYPIYNLSVQKKPGRYKIKTELTTENAQSYVTLTETPLNNTGRRNKITNNLIKPTVTKLPLFFRNQNLAVHVDDIKLVRMAEDQCEAAQVRPGERHEADMVSEVKKLSQDTPLQMTTKRQRELGALPQRRRKKRTRV</sequence>
<reference evidence="2" key="1">
    <citation type="submission" date="2022-07" db="EMBL/GenBank/DDBJ databases">
        <title>Fungi with potential for degradation of polypropylene.</title>
        <authorList>
            <person name="Gostincar C."/>
        </authorList>
    </citation>
    <scope>NUCLEOTIDE SEQUENCE</scope>
    <source>
        <strain evidence="2">EXF-13308</strain>
    </source>
</reference>
<proteinExistence type="predicted"/>
<gene>
    <name evidence="2" type="ORF">NKR23_g10947</name>
</gene>
<protein>
    <recommendedName>
        <fullName evidence="4">Actin-like ATPase domain-containing protein</fullName>
    </recommendedName>
</protein>
<accession>A0AA38VHV7</accession>
<dbReference type="Proteomes" id="UP001174694">
    <property type="component" value="Unassembled WGS sequence"/>
</dbReference>
<dbReference type="EMBL" id="JANBVO010000052">
    <property type="protein sequence ID" value="KAJ9133151.1"/>
    <property type="molecule type" value="Genomic_DNA"/>
</dbReference>
<evidence type="ECO:0008006" key="4">
    <source>
        <dbReference type="Google" id="ProtNLM"/>
    </source>
</evidence>
<evidence type="ECO:0000313" key="3">
    <source>
        <dbReference type="Proteomes" id="UP001174694"/>
    </source>
</evidence>
<comment type="caution">
    <text evidence="2">The sequence shown here is derived from an EMBL/GenBank/DDBJ whole genome shotgun (WGS) entry which is preliminary data.</text>
</comment>
<dbReference type="AlphaFoldDB" id="A0AA38VHV7"/>
<feature type="compositionally biased region" description="Basic residues" evidence="1">
    <location>
        <begin position="601"/>
        <end position="610"/>
    </location>
</feature>